<comment type="caution">
    <text evidence="3">The sequence shown here is derived from an EMBL/GenBank/DDBJ whole genome shotgun (WGS) entry which is preliminary data.</text>
</comment>
<feature type="domain" description="Siphovirus-type tail component RIFT-related" evidence="1">
    <location>
        <begin position="25"/>
        <end position="118"/>
    </location>
</feature>
<dbReference type="InterPro" id="IPR006520">
    <property type="entry name" value="Dit_BPSPP_N"/>
</dbReference>
<keyword evidence="4" id="KW-1185">Reference proteome</keyword>
<dbReference type="RefSeq" id="WP_205172634.1">
    <property type="nucleotide sequence ID" value="NZ_JAFBDZ010000002.1"/>
</dbReference>
<name>A0ABS2NDC2_9BACI</name>
<organism evidence="3 4">
    <name type="scientific">Rossellomorea pakistanensis</name>
    <dbReference type="NCBI Taxonomy" id="992288"/>
    <lineage>
        <taxon>Bacteria</taxon>
        <taxon>Bacillati</taxon>
        <taxon>Bacillota</taxon>
        <taxon>Bacilli</taxon>
        <taxon>Bacillales</taxon>
        <taxon>Bacillaceae</taxon>
        <taxon>Rossellomorea</taxon>
    </lineage>
</organism>
<dbReference type="InterPro" id="IPR054738">
    <property type="entry name" value="Siphovirus-type_tail_C"/>
</dbReference>
<dbReference type="Proteomes" id="UP001646157">
    <property type="component" value="Unassembled WGS sequence"/>
</dbReference>
<dbReference type="InterPro" id="IPR008841">
    <property type="entry name" value="Siphovirus-type_tail_N"/>
</dbReference>
<dbReference type="Gene3D" id="2.40.30.200">
    <property type="match status" value="1"/>
</dbReference>
<gene>
    <name evidence="3" type="ORF">JOC86_002395</name>
</gene>
<evidence type="ECO:0000313" key="4">
    <source>
        <dbReference type="Proteomes" id="UP001646157"/>
    </source>
</evidence>
<sequence>MSFTMKVNGVELPIRVSDVGGRGIIEQEATTQTVPNVDGDHYVKRRLPLRKMPVYFSILASGLEDMRQKVDELNVLLDLEEQAEIVYSDEPDKTYYGFLNGEPDWEEIIVKGKGTLPFMRQPYKKGSSVTVDTSVQLSTVENYEGKISGSTAENKSIFYLSGVAGALKYQFTFEPSQPWYDEIEFLDGTFADYIRSASGEEAGAMFAFDMVGSVEKKLGFSIGETMTDKINWLERNVSEFAFDFWGRGSNQDGYKVWVHIWDSVSNSWTWGTSSTSSSLSNVHHNFAPLNALDRNIDSNGYIFYRARTNATDGVTPAQLDIDTAKFTISLGLNTFTVDNNGAKNPSFIVTSTFSGAASDFFVRNKETGDSVRVIYNFVSGDVLEVDFGKRKVIINGKVNMTTLDLLSSWFKLKRGSNELFISRQNVSNAEITYNTKHV</sequence>
<dbReference type="EMBL" id="JAFBDZ010000002">
    <property type="protein sequence ID" value="MBM7585853.1"/>
    <property type="molecule type" value="Genomic_DNA"/>
</dbReference>
<protein>
    <submittedName>
        <fullName evidence="3">Phage tail component-like protein</fullName>
    </submittedName>
</protein>
<dbReference type="Pfam" id="PF05709">
    <property type="entry name" value="Sipho_tail"/>
    <property type="match status" value="1"/>
</dbReference>
<evidence type="ECO:0000313" key="3">
    <source>
        <dbReference type="EMBL" id="MBM7585853.1"/>
    </source>
</evidence>
<dbReference type="Gene3D" id="2.60.120.860">
    <property type="match status" value="1"/>
</dbReference>
<dbReference type="NCBIfam" id="TIGR01633">
    <property type="entry name" value="phi3626_gp14_N"/>
    <property type="match status" value="1"/>
</dbReference>
<evidence type="ECO:0000259" key="2">
    <source>
        <dbReference type="Pfam" id="PF22768"/>
    </source>
</evidence>
<reference evidence="3 4" key="1">
    <citation type="submission" date="2021-01" db="EMBL/GenBank/DDBJ databases">
        <title>Genomic Encyclopedia of Type Strains, Phase IV (KMG-IV): sequencing the most valuable type-strain genomes for metagenomic binning, comparative biology and taxonomic classification.</title>
        <authorList>
            <person name="Goeker M."/>
        </authorList>
    </citation>
    <scope>NUCLEOTIDE SEQUENCE [LARGE SCALE GENOMIC DNA]</scope>
    <source>
        <strain evidence="3 4">DSM 24834</strain>
    </source>
</reference>
<dbReference type="Pfam" id="PF22768">
    <property type="entry name" value="SPP1_Dit"/>
    <property type="match status" value="1"/>
</dbReference>
<feature type="domain" description="Siphovirus-type tail component C-terminal" evidence="2">
    <location>
        <begin position="344"/>
        <end position="436"/>
    </location>
</feature>
<proteinExistence type="predicted"/>
<accession>A0ABS2NDC2</accession>
<evidence type="ECO:0000259" key="1">
    <source>
        <dbReference type="Pfam" id="PF05709"/>
    </source>
</evidence>